<dbReference type="Proteomes" id="UP001559025">
    <property type="component" value="Unassembled WGS sequence"/>
</dbReference>
<organism evidence="2 3">
    <name type="scientific">Neoaquamicrobium sediminum</name>
    <dbReference type="NCBI Taxonomy" id="1849104"/>
    <lineage>
        <taxon>Bacteria</taxon>
        <taxon>Pseudomonadati</taxon>
        <taxon>Pseudomonadota</taxon>
        <taxon>Alphaproteobacteria</taxon>
        <taxon>Hyphomicrobiales</taxon>
        <taxon>Phyllobacteriaceae</taxon>
        <taxon>Neoaquamicrobium</taxon>
    </lineage>
</organism>
<sequence length="323" mass="35426">MDWHVAIERNREALKRVLAMLVAMVRSDPRSGTESQRFGFPGERTVRPRWPFGGIGRSSGPFEGVERPEGQMAIAEGWAQQVASPNEASENGRDTAGGSGDPEGMRSESRPALPRHLHRAVLRLLRPAEAAARRLIVVAARDLVVTLPPARPRKPAPQPAAPALRRLGIAVSPLATGAAAAITAPARPRPAPSLSLVDPIRLPRPRRHVPPHRAPRISFPGAADRRPLPQPPAPDDPLDATRLGLRLRALADALDDLPKHARRFARWRARRDREVTAGRVRRLSPLRPGRPPGARRSSTREIHEVLADLQWFAQQALSRPDTS</sequence>
<accession>A0ABV3WYY1</accession>
<comment type="caution">
    <text evidence="2">The sequence shown here is derived from an EMBL/GenBank/DDBJ whole genome shotgun (WGS) entry which is preliminary data.</text>
</comment>
<feature type="compositionally biased region" description="Basic residues" evidence="1">
    <location>
        <begin position="203"/>
        <end position="215"/>
    </location>
</feature>
<dbReference type="EMBL" id="JAZHFV010000006">
    <property type="protein sequence ID" value="MEX4009239.1"/>
    <property type="molecule type" value="Genomic_DNA"/>
</dbReference>
<proteinExistence type="predicted"/>
<reference evidence="2 3" key="1">
    <citation type="submission" date="2024-01" db="EMBL/GenBank/DDBJ databases">
        <title>New evidence supports the origin of RcGTA from prophage.</title>
        <authorList>
            <person name="Xu Y."/>
            <person name="Liu B."/>
            <person name="Chen F."/>
        </authorList>
    </citation>
    <scope>NUCLEOTIDE SEQUENCE [LARGE SCALE GENOMIC DNA]</scope>
    <source>
        <strain evidence="2 3">CBW1107-2</strain>
    </source>
</reference>
<evidence type="ECO:0000313" key="2">
    <source>
        <dbReference type="EMBL" id="MEX4009239.1"/>
    </source>
</evidence>
<name>A0ABV3WYY1_9HYPH</name>
<dbReference type="RefSeq" id="WP_368804180.1">
    <property type="nucleotide sequence ID" value="NZ_JAZHFV010000006.1"/>
</dbReference>
<feature type="region of interest" description="Disordered" evidence="1">
    <location>
        <begin position="82"/>
        <end position="113"/>
    </location>
</feature>
<evidence type="ECO:0000256" key="1">
    <source>
        <dbReference type="SAM" id="MobiDB-lite"/>
    </source>
</evidence>
<feature type="region of interest" description="Disordered" evidence="1">
    <location>
        <begin position="183"/>
        <end position="238"/>
    </location>
</feature>
<protein>
    <submittedName>
        <fullName evidence="2">Uncharacterized protein</fullName>
    </submittedName>
</protein>
<gene>
    <name evidence="2" type="ORF">V1479_18150</name>
</gene>
<keyword evidence="3" id="KW-1185">Reference proteome</keyword>
<evidence type="ECO:0000313" key="3">
    <source>
        <dbReference type="Proteomes" id="UP001559025"/>
    </source>
</evidence>